<dbReference type="PANTHER" id="PTHR46656">
    <property type="entry name" value="PUTATIVE-RELATED"/>
    <property type="match status" value="1"/>
</dbReference>
<dbReference type="Proteomes" id="UP000662618">
    <property type="component" value="Unassembled WGS sequence"/>
</dbReference>
<evidence type="ECO:0000313" key="2">
    <source>
        <dbReference type="EMBL" id="CAD7808742.1"/>
    </source>
</evidence>
<dbReference type="Pfam" id="PF00534">
    <property type="entry name" value="Glycos_transf_1"/>
    <property type="match status" value="1"/>
</dbReference>
<dbReference type="AlphaFoldDB" id="A0A9N8MG58"/>
<gene>
    <name evidence="2" type="ORF">CHRY9390_01881</name>
</gene>
<comment type="caution">
    <text evidence="2">The sequence shown here is derived from an EMBL/GenBank/DDBJ whole genome shotgun (WGS) entry which is preliminary data.</text>
</comment>
<dbReference type="CDD" id="cd03801">
    <property type="entry name" value="GT4_PimA-like"/>
    <property type="match status" value="1"/>
</dbReference>
<evidence type="ECO:0000313" key="3">
    <source>
        <dbReference type="Proteomes" id="UP000662618"/>
    </source>
</evidence>
<reference evidence="2" key="1">
    <citation type="submission" date="2020-12" db="EMBL/GenBank/DDBJ databases">
        <authorList>
            <person name="Rodrigo-Torres L."/>
            <person name="Arahal R. D."/>
            <person name="Lucena T."/>
        </authorList>
    </citation>
    <scope>NUCLEOTIDE SEQUENCE</scope>
    <source>
        <strain evidence="2">CECT 9390</strain>
    </source>
</reference>
<dbReference type="Gene3D" id="3.40.50.2000">
    <property type="entry name" value="Glycogen Phosphorylase B"/>
    <property type="match status" value="1"/>
</dbReference>
<dbReference type="EMBL" id="CAJIMS010000001">
    <property type="protein sequence ID" value="CAD7808742.1"/>
    <property type="molecule type" value="Genomic_DNA"/>
</dbReference>
<name>A0A9N8MG58_9FLAO</name>
<keyword evidence="3" id="KW-1185">Reference proteome</keyword>
<accession>A0A9N8MG58</accession>
<evidence type="ECO:0000259" key="1">
    <source>
        <dbReference type="Pfam" id="PF00534"/>
    </source>
</evidence>
<dbReference type="SUPFAM" id="SSF53756">
    <property type="entry name" value="UDP-Glycosyltransferase/glycogen phosphorylase"/>
    <property type="match status" value="1"/>
</dbReference>
<proteinExistence type="predicted"/>
<dbReference type="InterPro" id="IPR001296">
    <property type="entry name" value="Glyco_trans_1"/>
</dbReference>
<protein>
    <recommendedName>
        <fullName evidence="1">Glycosyl transferase family 1 domain-containing protein</fullName>
    </recommendedName>
</protein>
<dbReference type="RefSeq" id="WP_162088235.1">
    <property type="nucleotide sequence ID" value="NZ_CAJIMS010000001.1"/>
</dbReference>
<dbReference type="GO" id="GO:0016757">
    <property type="term" value="F:glycosyltransferase activity"/>
    <property type="evidence" value="ECO:0007669"/>
    <property type="project" value="InterPro"/>
</dbReference>
<feature type="domain" description="Glycosyl transferase family 1" evidence="1">
    <location>
        <begin position="171"/>
        <end position="346"/>
    </location>
</feature>
<organism evidence="2 3">
    <name type="scientific">Chryseobacterium aquaeductus</name>
    <dbReference type="NCBI Taxonomy" id="2675056"/>
    <lineage>
        <taxon>Bacteria</taxon>
        <taxon>Pseudomonadati</taxon>
        <taxon>Bacteroidota</taxon>
        <taxon>Flavobacteriia</taxon>
        <taxon>Flavobacteriales</taxon>
        <taxon>Weeksellaceae</taxon>
        <taxon>Chryseobacterium group</taxon>
        <taxon>Chryseobacterium</taxon>
    </lineage>
</organism>
<dbReference type="PANTHER" id="PTHR46656:SF3">
    <property type="entry name" value="PUTATIVE-RELATED"/>
    <property type="match status" value="1"/>
</dbReference>
<sequence>MKNNKEEFGINISGFFNAEIGFGEAIRNNLKALEKVGIPAKPINFNMHLSHRLNDNSVNFDENTNDYPVNMVHVNMDTIYSFFKEKKAAFFENKYNIGYWAWEMEEFPEEYIEYFKYYDEIWTCSRYCLDSMSLKSNIPVVNIPHAINIDEKDINENFETGLSADNYNFLFVFDYNSLIERKNTLALIDAYEKAFGTDNEKVKLVLKTSIPGSNLSRARKKVIARIGNNSSIIYKEEMLRRNDLLALMNFADCYVSLHRSEGFGLTMAEAMALGKPVIATGYSGNLDFMNVNNSFLVKYKMIKHDYDLSVLPKNNYWSEPDTDHAAELMKFVFENQSHAAEIGKRAKEDIKTYFSLEAIGTKMKKRLHIIENTILVDRNDHEIKNKLVSLLSENKILEKRVKYLEKGFYNKARKKVNEVLKKIKGRS</sequence>